<gene>
    <name evidence="1" type="ORF">MicloDRAFT_00009390</name>
</gene>
<organism evidence="1 2">
    <name type="scientific">Microvirga lotononidis</name>
    <dbReference type="NCBI Taxonomy" id="864069"/>
    <lineage>
        <taxon>Bacteria</taxon>
        <taxon>Pseudomonadati</taxon>
        <taxon>Pseudomonadota</taxon>
        <taxon>Alphaproteobacteria</taxon>
        <taxon>Hyphomicrobiales</taxon>
        <taxon>Methylobacteriaceae</taxon>
        <taxon>Microvirga</taxon>
    </lineage>
</organism>
<accession>I4Z2E7</accession>
<sequence>MAWEGGSGDDLLKIVLMLQIKGQLPGTGVALTGPVATRLPH</sequence>
<protein>
    <submittedName>
        <fullName evidence="1">Uncharacterized protein</fullName>
    </submittedName>
</protein>
<evidence type="ECO:0000313" key="1">
    <source>
        <dbReference type="EMBL" id="EIM30389.1"/>
    </source>
</evidence>
<dbReference type="PATRIC" id="fig|864069.3.peg.1046"/>
<evidence type="ECO:0000313" key="2">
    <source>
        <dbReference type="Proteomes" id="UP000003947"/>
    </source>
</evidence>
<proteinExistence type="predicted"/>
<reference evidence="1 2" key="1">
    <citation type="submission" date="2012-02" db="EMBL/GenBank/DDBJ databases">
        <title>Improved High-Quality Draft sequence of Microvirga sp. WSM3557.</title>
        <authorList>
            <consortium name="US DOE Joint Genome Institute"/>
            <person name="Lucas S."/>
            <person name="Han J."/>
            <person name="Lapidus A."/>
            <person name="Cheng J.-F."/>
            <person name="Goodwin L."/>
            <person name="Pitluck S."/>
            <person name="Peters L."/>
            <person name="Zhang X."/>
            <person name="Detter J.C."/>
            <person name="Han C."/>
            <person name="Tapia R."/>
            <person name="Land M."/>
            <person name="Hauser L."/>
            <person name="Kyrpides N."/>
            <person name="Ivanova N."/>
            <person name="Pagani I."/>
            <person name="Brau L."/>
            <person name="Yates R."/>
            <person name="O'Hara G."/>
            <person name="Rui T."/>
            <person name="Howieson J."/>
            <person name="Reeve W."/>
            <person name="Woyke T."/>
        </authorList>
    </citation>
    <scope>NUCLEOTIDE SEQUENCE [LARGE SCALE GENOMIC DNA]</scope>
    <source>
        <strain evidence="1 2">WSM3557</strain>
    </source>
</reference>
<dbReference type="Proteomes" id="UP000003947">
    <property type="component" value="Unassembled WGS sequence"/>
</dbReference>
<dbReference type="HOGENOM" id="CLU_3272828_0_0_5"/>
<name>I4Z2E7_9HYPH</name>
<keyword evidence="2" id="KW-1185">Reference proteome</keyword>
<dbReference type="AlphaFoldDB" id="I4Z2E7"/>
<dbReference type="EMBL" id="JH660638">
    <property type="protein sequence ID" value="EIM30389.1"/>
    <property type="molecule type" value="Genomic_DNA"/>
</dbReference>